<dbReference type="InterPro" id="IPR003439">
    <property type="entry name" value="ABC_transporter-like_ATP-bd"/>
</dbReference>
<evidence type="ECO:0000256" key="3">
    <source>
        <dbReference type="ARBA" id="ARBA00022448"/>
    </source>
</evidence>
<dbReference type="Proteomes" id="UP000516013">
    <property type="component" value="Chromosome"/>
</dbReference>
<dbReference type="AlphaFoldDB" id="A0A7H0EX21"/>
<proteinExistence type="inferred from homology"/>
<evidence type="ECO:0000256" key="4">
    <source>
        <dbReference type="ARBA" id="ARBA00022741"/>
    </source>
</evidence>
<keyword evidence="4" id="KW-0547">Nucleotide-binding</keyword>
<keyword evidence="5 7" id="KW-0067">ATP-binding</keyword>
<dbReference type="RefSeq" id="WP_096547224.1">
    <property type="nucleotide sequence ID" value="NZ_CP060822.1"/>
</dbReference>
<dbReference type="PROSITE" id="PS00211">
    <property type="entry name" value="ABC_TRANSPORTER_1"/>
    <property type="match status" value="1"/>
</dbReference>
<dbReference type="GO" id="GO:0005886">
    <property type="term" value="C:plasma membrane"/>
    <property type="evidence" value="ECO:0007669"/>
    <property type="project" value="UniProtKB-SubCell"/>
</dbReference>
<dbReference type="SUPFAM" id="SSF52540">
    <property type="entry name" value="P-loop containing nucleoside triphosphate hydrolases"/>
    <property type="match status" value="1"/>
</dbReference>
<organism evidence="7 8">
    <name type="scientific">Cylindrospermopsis curvispora GIHE-G1</name>
    <dbReference type="NCBI Taxonomy" id="2666332"/>
    <lineage>
        <taxon>Bacteria</taxon>
        <taxon>Bacillati</taxon>
        <taxon>Cyanobacteriota</taxon>
        <taxon>Cyanophyceae</taxon>
        <taxon>Nostocales</taxon>
        <taxon>Aphanizomenonaceae</taxon>
        <taxon>Cylindrospermopsis</taxon>
    </lineage>
</organism>
<evidence type="ECO:0000256" key="5">
    <source>
        <dbReference type="ARBA" id="ARBA00022840"/>
    </source>
</evidence>
<gene>
    <name evidence="7" type="ORF">IAR63_10380</name>
</gene>
<protein>
    <submittedName>
        <fullName evidence="7">ABC transporter ATP-binding protein</fullName>
    </submittedName>
</protein>
<dbReference type="KEGG" id="ccur:IAR63_10380"/>
<dbReference type="GO" id="GO:0005524">
    <property type="term" value="F:ATP binding"/>
    <property type="evidence" value="ECO:0007669"/>
    <property type="project" value="UniProtKB-KW"/>
</dbReference>
<dbReference type="CDD" id="cd03293">
    <property type="entry name" value="ABC_NrtD_SsuB_transporters"/>
    <property type="match status" value="1"/>
</dbReference>
<accession>A0A7H0EX21</accession>
<reference evidence="7 8" key="1">
    <citation type="submission" date="2020-08" db="EMBL/GenBank/DDBJ databases">
        <title>Complete genome sequence of Raphidiopsis curvispora isolated from drinking water reservoir in South Korea.</title>
        <authorList>
            <person name="Jeong J."/>
        </authorList>
    </citation>
    <scope>NUCLEOTIDE SEQUENCE [LARGE SCALE GENOMIC DNA]</scope>
    <source>
        <strain evidence="7 8">GIHE-G1</strain>
    </source>
</reference>
<keyword evidence="8" id="KW-1185">Reference proteome</keyword>
<evidence type="ECO:0000313" key="7">
    <source>
        <dbReference type="EMBL" id="QNP28337.1"/>
    </source>
</evidence>
<sequence>MINPHKTISNSKLVSVKDSPILTVQRLKKDYITRRGNFTAFANINLHIDHREVVCLLGASGCGKSSLLLAIAGLESIDEGEIYLEGKPLHSPHPQIALVFQQAALLPWLNVWQNIGFGLQFQQMARLSSQEVRSRISSAIASVKLQGFEEAYPHQLSGGMAQRVALARAIARQPKILLLDEPLGALDAITRLEMQKLMLEVIEKHKSTILLVTHDIDEALLLGDRILLMSPYPGAIHREWRISQPKPRFHHLNTLFELRLTIIEELSTLMDEIR</sequence>
<dbReference type="PROSITE" id="PS50893">
    <property type="entry name" value="ABC_TRANSPORTER_2"/>
    <property type="match status" value="1"/>
</dbReference>
<dbReference type="InterPro" id="IPR050166">
    <property type="entry name" value="ABC_transporter_ATP-bind"/>
</dbReference>
<dbReference type="GO" id="GO:0016887">
    <property type="term" value="F:ATP hydrolysis activity"/>
    <property type="evidence" value="ECO:0007669"/>
    <property type="project" value="InterPro"/>
</dbReference>
<evidence type="ECO:0000256" key="1">
    <source>
        <dbReference type="ARBA" id="ARBA00004417"/>
    </source>
</evidence>
<evidence type="ECO:0000259" key="6">
    <source>
        <dbReference type="PROSITE" id="PS50893"/>
    </source>
</evidence>
<keyword evidence="3" id="KW-0813">Transport</keyword>
<comment type="similarity">
    <text evidence="2">Belongs to the ABC transporter superfamily. Nitrate/nitrite/cyanate uptake transporter (NitT) (TC 3.A.1.16) family.</text>
</comment>
<feature type="domain" description="ABC transporter" evidence="6">
    <location>
        <begin position="22"/>
        <end position="258"/>
    </location>
</feature>
<evidence type="ECO:0000256" key="2">
    <source>
        <dbReference type="ARBA" id="ARBA00009440"/>
    </source>
</evidence>
<dbReference type="InterPro" id="IPR017871">
    <property type="entry name" value="ABC_transporter-like_CS"/>
</dbReference>
<dbReference type="InterPro" id="IPR003593">
    <property type="entry name" value="AAA+_ATPase"/>
</dbReference>
<comment type="subcellular location">
    <subcellularLocation>
        <location evidence="1">Cell inner membrane</location>
        <topology evidence="1">Peripheral membrane protein</topology>
    </subcellularLocation>
</comment>
<dbReference type="Pfam" id="PF00005">
    <property type="entry name" value="ABC_tran"/>
    <property type="match status" value="1"/>
</dbReference>
<dbReference type="SMART" id="SM00382">
    <property type="entry name" value="AAA"/>
    <property type="match status" value="1"/>
</dbReference>
<name>A0A7H0EX21_9CYAN</name>
<dbReference type="Gene3D" id="3.40.50.300">
    <property type="entry name" value="P-loop containing nucleotide triphosphate hydrolases"/>
    <property type="match status" value="1"/>
</dbReference>
<dbReference type="InterPro" id="IPR027417">
    <property type="entry name" value="P-loop_NTPase"/>
</dbReference>
<dbReference type="EMBL" id="CP060822">
    <property type="protein sequence ID" value="QNP28337.1"/>
    <property type="molecule type" value="Genomic_DNA"/>
</dbReference>
<evidence type="ECO:0000313" key="8">
    <source>
        <dbReference type="Proteomes" id="UP000516013"/>
    </source>
</evidence>
<dbReference type="PANTHER" id="PTHR42788">
    <property type="entry name" value="TAURINE IMPORT ATP-BINDING PROTEIN-RELATED"/>
    <property type="match status" value="1"/>
</dbReference>
<dbReference type="PANTHER" id="PTHR42788:SF19">
    <property type="entry name" value="ALIPHATIC SULFONATES IMPORT ATP-BINDING PROTEIN SSUB 2"/>
    <property type="match status" value="1"/>
</dbReference>